<evidence type="ECO:0000313" key="2">
    <source>
        <dbReference type="Proteomes" id="UP001055072"/>
    </source>
</evidence>
<organism evidence="1 2">
    <name type="scientific">Irpex rosettiformis</name>
    <dbReference type="NCBI Taxonomy" id="378272"/>
    <lineage>
        <taxon>Eukaryota</taxon>
        <taxon>Fungi</taxon>
        <taxon>Dikarya</taxon>
        <taxon>Basidiomycota</taxon>
        <taxon>Agaricomycotina</taxon>
        <taxon>Agaricomycetes</taxon>
        <taxon>Polyporales</taxon>
        <taxon>Irpicaceae</taxon>
        <taxon>Irpex</taxon>
    </lineage>
</organism>
<gene>
    <name evidence="1" type="ORF">BDY19DRAFT_909102</name>
</gene>
<proteinExistence type="predicted"/>
<comment type="caution">
    <text evidence="1">The sequence shown here is derived from an EMBL/GenBank/DDBJ whole genome shotgun (WGS) entry which is preliminary data.</text>
</comment>
<dbReference type="EMBL" id="MU274932">
    <property type="protein sequence ID" value="KAI0085292.1"/>
    <property type="molecule type" value="Genomic_DNA"/>
</dbReference>
<dbReference type="Proteomes" id="UP001055072">
    <property type="component" value="Unassembled WGS sequence"/>
</dbReference>
<protein>
    <submittedName>
        <fullName evidence="1">Uncharacterized protein</fullName>
    </submittedName>
</protein>
<accession>A0ACB8TTF6</accession>
<reference evidence="1" key="1">
    <citation type="journal article" date="2021" name="Environ. Microbiol.">
        <title>Gene family expansions and transcriptome signatures uncover fungal adaptations to wood decay.</title>
        <authorList>
            <person name="Hage H."/>
            <person name="Miyauchi S."/>
            <person name="Viragh M."/>
            <person name="Drula E."/>
            <person name="Min B."/>
            <person name="Chaduli D."/>
            <person name="Navarro D."/>
            <person name="Favel A."/>
            <person name="Norest M."/>
            <person name="Lesage-Meessen L."/>
            <person name="Balint B."/>
            <person name="Merenyi Z."/>
            <person name="de Eugenio L."/>
            <person name="Morin E."/>
            <person name="Martinez A.T."/>
            <person name="Baldrian P."/>
            <person name="Stursova M."/>
            <person name="Martinez M.J."/>
            <person name="Novotny C."/>
            <person name="Magnuson J.K."/>
            <person name="Spatafora J.W."/>
            <person name="Maurice S."/>
            <person name="Pangilinan J."/>
            <person name="Andreopoulos W."/>
            <person name="LaButti K."/>
            <person name="Hundley H."/>
            <person name="Na H."/>
            <person name="Kuo A."/>
            <person name="Barry K."/>
            <person name="Lipzen A."/>
            <person name="Henrissat B."/>
            <person name="Riley R."/>
            <person name="Ahrendt S."/>
            <person name="Nagy L.G."/>
            <person name="Grigoriev I.V."/>
            <person name="Martin F."/>
            <person name="Rosso M.N."/>
        </authorList>
    </citation>
    <scope>NUCLEOTIDE SEQUENCE</scope>
    <source>
        <strain evidence="1">CBS 384.51</strain>
    </source>
</reference>
<keyword evidence="2" id="KW-1185">Reference proteome</keyword>
<sequence>MSGGAGEAAQRLFTTLSRSSCCLGWIFKMARVHEGYVTSPPNDDTSVSPTKAPCRRKVLLTGDAFFDECSRASMLKLTASQLRAKMLLPSDLASLEFSEFVKYLEVQRMADYFRSAALALSIYEYSVTISEEQRSIWRHKASLASLLFLVNRHGILFENAFIVVSMVLWAGSDTPSANHVCYRLETSYSLRMSAYLSVHSVQMLNTIFVVVRTYALWDCNKTLFAFLLALGFTRPVCAIVLIEIVYHDADNCITSYADVVIHIAILLLILSMAYGAPPPRVDHIKNTTAFFISDTLGVRTGGDPRVFKFMQHLRPPNRHIVSVGTTSSHAQNTSDGQSRAYNLDVKHELLLIRESLQQTGRIPPASM</sequence>
<evidence type="ECO:0000313" key="1">
    <source>
        <dbReference type="EMBL" id="KAI0085292.1"/>
    </source>
</evidence>
<name>A0ACB8TTF6_9APHY</name>